<dbReference type="RefSeq" id="WP_014785760.1">
    <property type="nucleotide sequence ID" value="NC_018014.1"/>
</dbReference>
<keyword evidence="3 9" id="KW-0645">Protease</keyword>
<dbReference type="Pfam" id="PF01252">
    <property type="entry name" value="Peptidase_A8"/>
    <property type="match status" value="1"/>
</dbReference>
<dbReference type="EMBL" id="CP003379">
    <property type="protein sequence ID" value="AFL88191.1"/>
    <property type="molecule type" value="Genomic_DNA"/>
</dbReference>
<name>I3ZG23_TERRK</name>
<reference evidence="12 13" key="1">
    <citation type="submission" date="2012-06" db="EMBL/GenBank/DDBJ databases">
        <title>Complete genome of Terriglobus roseus DSM 18391.</title>
        <authorList>
            <consortium name="US DOE Joint Genome Institute (JGI-PGF)"/>
            <person name="Lucas S."/>
            <person name="Copeland A."/>
            <person name="Lapidus A."/>
            <person name="Glavina del Rio T."/>
            <person name="Dalin E."/>
            <person name="Tice H."/>
            <person name="Bruce D."/>
            <person name="Goodwin L."/>
            <person name="Pitluck S."/>
            <person name="Peters L."/>
            <person name="Mikhailova N."/>
            <person name="Munk A.C.C."/>
            <person name="Kyrpides N."/>
            <person name="Mavromatis K."/>
            <person name="Ivanova N."/>
            <person name="Brettin T."/>
            <person name="Detter J.C."/>
            <person name="Han C."/>
            <person name="Larimer F."/>
            <person name="Land M."/>
            <person name="Hauser L."/>
            <person name="Markowitz V."/>
            <person name="Cheng J.-F."/>
            <person name="Hugenholtz P."/>
            <person name="Woyke T."/>
            <person name="Wu D."/>
            <person name="Brambilla E."/>
            <person name="Klenk H.-P."/>
            <person name="Eisen J.A."/>
        </authorList>
    </citation>
    <scope>NUCLEOTIDE SEQUENCE [LARGE SCALE GENOMIC DNA]</scope>
    <source>
        <strain evidence="13">DSM 18391 / NRRL B-41598 / KBS 63</strain>
    </source>
</reference>
<dbReference type="GO" id="GO:0006508">
    <property type="term" value="P:proteolysis"/>
    <property type="evidence" value="ECO:0007669"/>
    <property type="project" value="UniProtKB-KW"/>
</dbReference>
<dbReference type="NCBIfam" id="TIGR00077">
    <property type="entry name" value="lspA"/>
    <property type="match status" value="1"/>
</dbReference>
<keyword evidence="2 9" id="KW-1003">Cell membrane</keyword>
<dbReference type="GO" id="GO:0005886">
    <property type="term" value="C:plasma membrane"/>
    <property type="evidence" value="ECO:0007669"/>
    <property type="project" value="UniProtKB-SubCell"/>
</dbReference>
<dbReference type="PATRIC" id="fig|926566.3.peg.1877"/>
<organism evidence="12 13">
    <name type="scientific">Terriglobus roseus (strain DSM 18391 / NRRL B-41598 / KBS 63)</name>
    <dbReference type="NCBI Taxonomy" id="926566"/>
    <lineage>
        <taxon>Bacteria</taxon>
        <taxon>Pseudomonadati</taxon>
        <taxon>Acidobacteriota</taxon>
        <taxon>Terriglobia</taxon>
        <taxon>Terriglobales</taxon>
        <taxon>Acidobacteriaceae</taxon>
        <taxon>Terriglobus</taxon>
    </lineage>
</organism>
<keyword evidence="5 9" id="KW-0064">Aspartyl protease</keyword>
<gene>
    <name evidence="9" type="primary">lspA</name>
    <name evidence="12" type="ordered locus">Terro_1901</name>
</gene>
<evidence type="ECO:0000256" key="6">
    <source>
        <dbReference type="ARBA" id="ARBA00022801"/>
    </source>
</evidence>
<evidence type="ECO:0000256" key="3">
    <source>
        <dbReference type="ARBA" id="ARBA00022670"/>
    </source>
</evidence>
<dbReference type="STRING" id="926566.Terro_1901"/>
<feature type="transmembrane region" description="Helical" evidence="9">
    <location>
        <begin position="104"/>
        <end position="123"/>
    </location>
</feature>
<dbReference type="AlphaFoldDB" id="I3ZG23"/>
<dbReference type="EC" id="3.4.23.36" evidence="9"/>
<evidence type="ECO:0000256" key="11">
    <source>
        <dbReference type="RuleBase" id="RU004181"/>
    </source>
</evidence>
<evidence type="ECO:0000256" key="1">
    <source>
        <dbReference type="ARBA" id="ARBA00006139"/>
    </source>
</evidence>
<evidence type="ECO:0000313" key="13">
    <source>
        <dbReference type="Proteomes" id="UP000006056"/>
    </source>
</evidence>
<sequence length="190" mass="20691">MSTEWHTEQRSRRDARPWLLLIAFVVVLLDRLSKIAVEHHISMGSGKVIIPKVFRITHVLNTGAAFSMFAESASPLAVRIGLIIFSIIAALAVLFMLVRYGKHWSAASVGFALVLGGAIGNLYDRAVLHYVIDFLEVHIGSYHWPDFNIADSAISVGAVLLLVEMIWPSESATDHADGSNKTANGDVLGA</sequence>
<protein>
    <recommendedName>
        <fullName evidence="9">Lipoprotein signal peptidase</fullName>
        <ecNumber evidence="9">3.4.23.36</ecNumber>
    </recommendedName>
    <alternativeName>
        <fullName evidence="9">Prolipoprotein signal peptidase</fullName>
    </alternativeName>
    <alternativeName>
        <fullName evidence="9">Signal peptidase II</fullName>
        <shortName evidence="9">SPase II</shortName>
    </alternativeName>
</protein>
<comment type="caution">
    <text evidence="9">Lacks conserved residue(s) required for the propagation of feature annotation.</text>
</comment>
<evidence type="ECO:0000256" key="8">
    <source>
        <dbReference type="ARBA" id="ARBA00023136"/>
    </source>
</evidence>
<dbReference type="HAMAP" id="MF_00161">
    <property type="entry name" value="LspA"/>
    <property type="match status" value="1"/>
</dbReference>
<feature type="active site" evidence="9">
    <location>
        <position position="133"/>
    </location>
</feature>
<keyword evidence="13" id="KW-1185">Reference proteome</keyword>
<dbReference type="PROSITE" id="PS00855">
    <property type="entry name" value="SPASE_II"/>
    <property type="match status" value="1"/>
</dbReference>
<evidence type="ECO:0000313" key="12">
    <source>
        <dbReference type="EMBL" id="AFL88191.1"/>
    </source>
</evidence>
<evidence type="ECO:0000256" key="4">
    <source>
        <dbReference type="ARBA" id="ARBA00022692"/>
    </source>
</evidence>
<dbReference type="OrthoDB" id="9810259at2"/>
<keyword evidence="4 9" id="KW-0812">Transmembrane</keyword>
<keyword evidence="7 9" id="KW-1133">Transmembrane helix</keyword>
<evidence type="ECO:0000256" key="7">
    <source>
        <dbReference type="ARBA" id="ARBA00022989"/>
    </source>
</evidence>
<evidence type="ECO:0000256" key="9">
    <source>
        <dbReference type="HAMAP-Rule" id="MF_00161"/>
    </source>
</evidence>
<dbReference type="PANTHER" id="PTHR33695:SF1">
    <property type="entry name" value="LIPOPROTEIN SIGNAL PEPTIDASE"/>
    <property type="match status" value="1"/>
</dbReference>
<dbReference type="GO" id="GO:0004190">
    <property type="term" value="F:aspartic-type endopeptidase activity"/>
    <property type="evidence" value="ECO:0007669"/>
    <property type="project" value="UniProtKB-UniRule"/>
</dbReference>
<accession>I3ZG23</accession>
<dbReference type="eggNOG" id="COG0597">
    <property type="taxonomic scope" value="Bacteria"/>
</dbReference>
<dbReference type="PRINTS" id="PR00781">
    <property type="entry name" value="LIPOSIGPTASE"/>
</dbReference>
<proteinExistence type="inferred from homology"/>
<comment type="function">
    <text evidence="9 10">This protein specifically catalyzes the removal of signal peptides from prolipoproteins.</text>
</comment>
<comment type="pathway">
    <text evidence="9">Protein modification; lipoprotein biosynthesis (signal peptide cleavage).</text>
</comment>
<feature type="transmembrane region" description="Helical" evidence="9">
    <location>
        <begin position="76"/>
        <end position="97"/>
    </location>
</feature>
<comment type="catalytic activity">
    <reaction evidence="9 10">
        <text>Release of signal peptides from bacterial membrane prolipoproteins. Hydrolyzes -Xaa-Yaa-Zaa-|-(S,diacylglyceryl)Cys-, in which Xaa is hydrophobic (preferably Leu), and Yaa (Ala or Ser) and Zaa (Gly or Ala) have small, neutral side chains.</text>
        <dbReference type="EC" id="3.4.23.36"/>
    </reaction>
</comment>
<evidence type="ECO:0000256" key="5">
    <source>
        <dbReference type="ARBA" id="ARBA00022750"/>
    </source>
</evidence>
<comment type="subcellular location">
    <subcellularLocation>
        <location evidence="9">Cell membrane</location>
        <topology evidence="9">Multi-pass membrane protein</topology>
    </subcellularLocation>
</comment>
<evidence type="ECO:0000256" key="10">
    <source>
        <dbReference type="RuleBase" id="RU000594"/>
    </source>
</evidence>
<dbReference type="Proteomes" id="UP000006056">
    <property type="component" value="Chromosome"/>
</dbReference>
<dbReference type="PANTHER" id="PTHR33695">
    <property type="entry name" value="LIPOPROTEIN SIGNAL PEPTIDASE"/>
    <property type="match status" value="1"/>
</dbReference>
<dbReference type="HOGENOM" id="CLU_083252_4_0_0"/>
<feature type="active site" evidence="9">
    <location>
        <position position="151"/>
    </location>
</feature>
<keyword evidence="6 9" id="KW-0378">Hydrolase</keyword>
<evidence type="ECO:0000256" key="2">
    <source>
        <dbReference type="ARBA" id="ARBA00022475"/>
    </source>
</evidence>
<dbReference type="KEGG" id="trs:Terro_1901"/>
<dbReference type="UniPathway" id="UPA00665"/>
<keyword evidence="8 9" id="KW-0472">Membrane</keyword>
<dbReference type="InterPro" id="IPR001872">
    <property type="entry name" value="Peptidase_A8"/>
</dbReference>
<comment type="similarity">
    <text evidence="1 9 11">Belongs to the peptidase A8 family.</text>
</comment>